<protein>
    <submittedName>
        <fullName evidence="2">RNA-binding protein with PUA-like domain</fullName>
    </submittedName>
</protein>
<comment type="caution">
    <text evidence="2">The sequence shown here is derived from an EMBL/GenBank/DDBJ whole genome shotgun (WGS) entry which is preliminary data.</text>
</comment>
<dbReference type="PANTHER" id="PTHR14087">
    <property type="entry name" value="THYMOCYTE NUCLEAR PROTEIN 1"/>
    <property type="match status" value="1"/>
</dbReference>
<dbReference type="PANTHER" id="PTHR14087:SF7">
    <property type="entry name" value="THYMOCYTE NUCLEAR PROTEIN 1"/>
    <property type="match status" value="1"/>
</dbReference>
<organism evidence="2 3">
    <name type="scientific">Oceanimonas baumannii</name>
    <dbReference type="NCBI Taxonomy" id="129578"/>
    <lineage>
        <taxon>Bacteria</taxon>
        <taxon>Pseudomonadati</taxon>
        <taxon>Pseudomonadota</taxon>
        <taxon>Gammaproteobacteria</taxon>
        <taxon>Aeromonadales</taxon>
        <taxon>Aeromonadaceae</taxon>
        <taxon>Oceanimonas</taxon>
    </lineage>
</organism>
<evidence type="ECO:0000313" key="2">
    <source>
        <dbReference type="EMBL" id="TDW59076.1"/>
    </source>
</evidence>
<reference evidence="2 3" key="1">
    <citation type="submission" date="2019-03" db="EMBL/GenBank/DDBJ databases">
        <title>Genomic Encyclopedia of Archaeal and Bacterial Type Strains, Phase II (KMG-II): from individual species to whole genera.</title>
        <authorList>
            <person name="Goeker M."/>
        </authorList>
    </citation>
    <scope>NUCLEOTIDE SEQUENCE [LARGE SCALE GENOMIC DNA]</scope>
    <source>
        <strain evidence="2 3">DSM 15594</strain>
    </source>
</reference>
<name>A0ABY2EYS4_9GAMM</name>
<evidence type="ECO:0000313" key="3">
    <source>
        <dbReference type="Proteomes" id="UP000295058"/>
    </source>
</evidence>
<dbReference type="Gene3D" id="3.10.590.10">
    <property type="entry name" value="ph1033 like domains"/>
    <property type="match status" value="1"/>
</dbReference>
<dbReference type="InterPro" id="IPR052181">
    <property type="entry name" value="5hmC_binding"/>
</dbReference>
<dbReference type="InterPro" id="IPR002740">
    <property type="entry name" value="EVE_domain"/>
</dbReference>
<accession>A0ABY2EYS4</accession>
<sequence>MTTVEGCHRVTPAASGGIINKGETMACWLFKTEPDTFSIDDLARADTLWEGVRNYQARNFLRDEVKEGDEVFIYHSSCSRVGIAGLARVVRAGFPDPFAFDPDSPYFDPKSDPDKPRWYAVELTFERRLPLLPLAALKANPALSDMPLVKKGSRLSVMPVTGAERQAILEMVPG</sequence>
<dbReference type="RefSeq" id="WP_243832827.1">
    <property type="nucleotide sequence ID" value="NZ_NQJF01000007.1"/>
</dbReference>
<dbReference type="EMBL" id="SODO01000006">
    <property type="protein sequence ID" value="TDW59076.1"/>
    <property type="molecule type" value="Genomic_DNA"/>
</dbReference>
<proteinExistence type="predicted"/>
<dbReference type="SUPFAM" id="SSF88697">
    <property type="entry name" value="PUA domain-like"/>
    <property type="match status" value="1"/>
</dbReference>
<keyword evidence="3" id="KW-1185">Reference proteome</keyword>
<gene>
    <name evidence="2" type="ORF">LY04_01903</name>
</gene>
<dbReference type="InterPro" id="IPR047197">
    <property type="entry name" value="THYN1-like_EVE"/>
</dbReference>
<dbReference type="Pfam" id="PF01878">
    <property type="entry name" value="EVE"/>
    <property type="match status" value="1"/>
</dbReference>
<feature type="domain" description="EVE" evidence="1">
    <location>
        <begin position="27"/>
        <end position="171"/>
    </location>
</feature>
<dbReference type="Proteomes" id="UP000295058">
    <property type="component" value="Unassembled WGS sequence"/>
</dbReference>
<evidence type="ECO:0000259" key="1">
    <source>
        <dbReference type="Pfam" id="PF01878"/>
    </source>
</evidence>
<dbReference type="CDD" id="cd21133">
    <property type="entry name" value="EVE"/>
    <property type="match status" value="1"/>
</dbReference>
<dbReference type="InterPro" id="IPR015947">
    <property type="entry name" value="PUA-like_sf"/>
</dbReference>